<gene>
    <name evidence="1" type="ORF">K466DRAFT_606410</name>
</gene>
<organism evidence="1 2">
    <name type="scientific">Polyporus arcularius HHB13444</name>
    <dbReference type="NCBI Taxonomy" id="1314778"/>
    <lineage>
        <taxon>Eukaryota</taxon>
        <taxon>Fungi</taxon>
        <taxon>Dikarya</taxon>
        <taxon>Basidiomycota</taxon>
        <taxon>Agaricomycotina</taxon>
        <taxon>Agaricomycetes</taxon>
        <taxon>Polyporales</taxon>
        <taxon>Polyporaceae</taxon>
        <taxon>Polyporus</taxon>
    </lineage>
</organism>
<reference evidence="1 2" key="1">
    <citation type="journal article" date="2019" name="Nat. Ecol. Evol.">
        <title>Megaphylogeny resolves global patterns of mushroom evolution.</title>
        <authorList>
            <person name="Varga T."/>
            <person name="Krizsan K."/>
            <person name="Foldi C."/>
            <person name="Dima B."/>
            <person name="Sanchez-Garcia M."/>
            <person name="Sanchez-Ramirez S."/>
            <person name="Szollosi G.J."/>
            <person name="Szarkandi J.G."/>
            <person name="Papp V."/>
            <person name="Albert L."/>
            <person name="Andreopoulos W."/>
            <person name="Angelini C."/>
            <person name="Antonin V."/>
            <person name="Barry K.W."/>
            <person name="Bougher N.L."/>
            <person name="Buchanan P."/>
            <person name="Buyck B."/>
            <person name="Bense V."/>
            <person name="Catcheside P."/>
            <person name="Chovatia M."/>
            <person name="Cooper J."/>
            <person name="Damon W."/>
            <person name="Desjardin D."/>
            <person name="Finy P."/>
            <person name="Geml J."/>
            <person name="Haridas S."/>
            <person name="Hughes K."/>
            <person name="Justo A."/>
            <person name="Karasinski D."/>
            <person name="Kautmanova I."/>
            <person name="Kiss B."/>
            <person name="Kocsube S."/>
            <person name="Kotiranta H."/>
            <person name="LaButti K.M."/>
            <person name="Lechner B.E."/>
            <person name="Liimatainen K."/>
            <person name="Lipzen A."/>
            <person name="Lukacs Z."/>
            <person name="Mihaltcheva S."/>
            <person name="Morgado L.N."/>
            <person name="Niskanen T."/>
            <person name="Noordeloos M.E."/>
            <person name="Ohm R.A."/>
            <person name="Ortiz-Santana B."/>
            <person name="Ovrebo C."/>
            <person name="Racz N."/>
            <person name="Riley R."/>
            <person name="Savchenko A."/>
            <person name="Shiryaev A."/>
            <person name="Soop K."/>
            <person name="Spirin V."/>
            <person name="Szebenyi C."/>
            <person name="Tomsovsky M."/>
            <person name="Tulloss R.E."/>
            <person name="Uehling J."/>
            <person name="Grigoriev I.V."/>
            <person name="Vagvolgyi C."/>
            <person name="Papp T."/>
            <person name="Martin F.M."/>
            <person name="Miettinen O."/>
            <person name="Hibbett D.S."/>
            <person name="Nagy L.G."/>
        </authorList>
    </citation>
    <scope>NUCLEOTIDE SEQUENCE [LARGE SCALE GENOMIC DNA]</scope>
    <source>
        <strain evidence="1 2">HHB13444</strain>
    </source>
</reference>
<evidence type="ECO:0000313" key="1">
    <source>
        <dbReference type="EMBL" id="TFK79085.1"/>
    </source>
</evidence>
<evidence type="ECO:0000313" key="2">
    <source>
        <dbReference type="Proteomes" id="UP000308197"/>
    </source>
</evidence>
<dbReference type="AlphaFoldDB" id="A0A5C3NPA2"/>
<name>A0A5C3NPA2_9APHY</name>
<protein>
    <submittedName>
        <fullName evidence="1">Uncharacterized protein</fullName>
    </submittedName>
</protein>
<sequence length="261" mass="29972">MSYTYDNPISAHNRLDRDESVAQATARTRQWCERVAHANKLNAEQLDDLKQLVNLASGQDDSIVRLFIWQQATQYHILNMVVQKYVDLDRFMRLLHNVENHLGMAWKVSDELKVTVKVETRDMLVDYNQPSYTTMHLDVMAYLCLHKDRLDIRDVFGNPAREALLSSYIKKAASNARTALREVLILSVMGKGRKSLEDTTWDIMGRFKKGGAGTNLKLEYQIRLLHQGDRISAPKRCCSHPISLQPVALYSTLLCYRVCSN</sequence>
<proteinExistence type="predicted"/>
<accession>A0A5C3NPA2</accession>
<keyword evidence="2" id="KW-1185">Reference proteome</keyword>
<dbReference type="STRING" id="1314778.A0A5C3NPA2"/>
<dbReference type="InParanoid" id="A0A5C3NPA2"/>
<dbReference type="Proteomes" id="UP000308197">
    <property type="component" value="Unassembled WGS sequence"/>
</dbReference>
<dbReference type="EMBL" id="ML212173">
    <property type="protein sequence ID" value="TFK79085.1"/>
    <property type="molecule type" value="Genomic_DNA"/>
</dbReference>